<accession>A0A0F9WNK6</accession>
<evidence type="ECO:0000313" key="2">
    <source>
        <dbReference type="EMBL" id="KKN80253.1"/>
    </source>
</evidence>
<name>A0A0F9WNK6_9ZZZZ</name>
<dbReference type="SUPFAM" id="SSF69279">
    <property type="entry name" value="Phage tail proteins"/>
    <property type="match status" value="1"/>
</dbReference>
<comment type="caution">
    <text evidence="2">The sequence shown here is derived from an EMBL/GenBank/DDBJ whole genome shotgun (WGS) entry which is preliminary data.</text>
</comment>
<proteinExistence type="predicted"/>
<feature type="compositionally biased region" description="Basic and acidic residues" evidence="1">
    <location>
        <begin position="395"/>
        <end position="407"/>
    </location>
</feature>
<gene>
    <name evidence="2" type="ORF">LCGC14_0332220</name>
</gene>
<evidence type="ECO:0000256" key="1">
    <source>
        <dbReference type="SAM" id="MobiDB-lite"/>
    </source>
</evidence>
<dbReference type="EMBL" id="LAZR01000234">
    <property type="protein sequence ID" value="KKN80253.1"/>
    <property type="molecule type" value="Genomic_DNA"/>
</dbReference>
<organism evidence="2">
    <name type="scientific">marine sediment metagenome</name>
    <dbReference type="NCBI Taxonomy" id="412755"/>
    <lineage>
        <taxon>unclassified sequences</taxon>
        <taxon>metagenomes</taxon>
        <taxon>ecological metagenomes</taxon>
    </lineage>
</organism>
<dbReference type="AlphaFoldDB" id="A0A0F9WNK6"/>
<feature type="region of interest" description="Disordered" evidence="1">
    <location>
        <begin position="383"/>
        <end position="413"/>
    </location>
</feature>
<protein>
    <submittedName>
        <fullName evidence="2">Uncharacterized protein</fullName>
    </submittedName>
</protein>
<sequence length="413" mass="46452">MPPLQTISGHVDIELGGKTFERIPTIKFDHVESIQGGSRWKMVFRAISLRTFADLADSKEQVRGAFRYRFKFDGEIGTHDISGQGVEWYRGVIVKSKQRLTATGVIVTLIGTDPSILMQGRTRTQPWDVAFPTLARLIARDYGISKLSIDAPIEQEPPVYWQYGENDWEFLKRTMKNLVSSRGTGRGDYEMWFSEGGILNIKPPGKEGRAVKRWLLSQAGVDWRVKSLTVIQRKRALQAQGGLSILGIGFDPLTKKAITFEHTPQTSTEKPRMGKRNTLDATANIPAMTMRSVADTLEDLENDVKSEYGNRFRRMYLAEAEVMPEFRGYSVGDIVTIDIVDPQGESEPVIPGNYMVEARRTKIIGTNIRMKLLLARHGAQSGNTTVKGRNYDTPATERKRDGRDRNITARITG</sequence>
<reference evidence="2" key="1">
    <citation type="journal article" date="2015" name="Nature">
        <title>Complex archaea that bridge the gap between prokaryotes and eukaryotes.</title>
        <authorList>
            <person name="Spang A."/>
            <person name="Saw J.H."/>
            <person name="Jorgensen S.L."/>
            <person name="Zaremba-Niedzwiedzka K."/>
            <person name="Martijn J."/>
            <person name="Lind A.E."/>
            <person name="van Eijk R."/>
            <person name="Schleper C."/>
            <person name="Guy L."/>
            <person name="Ettema T.J."/>
        </authorList>
    </citation>
    <scope>NUCLEOTIDE SEQUENCE</scope>
</reference>